<gene>
    <name evidence="2" type="ORF">BCF44_114126</name>
</gene>
<evidence type="ECO:0000313" key="2">
    <source>
        <dbReference type="EMBL" id="REH38101.1"/>
    </source>
</evidence>
<protein>
    <recommendedName>
        <fullName evidence="4">Peptidase inhibitor family I36</fullName>
    </recommendedName>
</protein>
<organism evidence="2 3">
    <name type="scientific">Kutzneria buriramensis</name>
    <dbReference type="NCBI Taxonomy" id="1045776"/>
    <lineage>
        <taxon>Bacteria</taxon>
        <taxon>Bacillati</taxon>
        <taxon>Actinomycetota</taxon>
        <taxon>Actinomycetes</taxon>
        <taxon>Pseudonocardiales</taxon>
        <taxon>Pseudonocardiaceae</taxon>
        <taxon>Kutzneria</taxon>
    </lineage>
</organism>
<evidence type="ECO:0000313" key="3">
    <source>
        <dbReference type="Proteomes" id="UP000256269"/>
    </source>
</evidence>
<sequence>MLAVATAVVALGVSTAFLGGTAKAPAAPVGNSIVGQTSPLAGKLIVNADAPAVGTTSVRYTGSTAECDFLHKKYPDGVPETDCVNIATFTSTKTSRSVRLCSAYSCDAWHAGFDFGLRYDGATVWATGGTCDYGGLAYDALKDWSSHTGDGTKSVAVAADFYVIINGIPITVEWHIRTVDNADGSWHIDVYHT</sequence>
<proteinExistence type="predicted"/>
<reference evidence="2 3" key="1">
    <citation type="submission" date="2018-08" db="EMBL/GenBank/DDBJ databases">
        <title>Genomic Encyclopedia of Archaeal and Bacterial Type Strains, Phase II (KMG-II): from individual species to whole genera.</title>
        <authorList>
            <person name="Goeker M."/>
        </authorList>
    </citation>
    <scope>NUCLEOTIDE SEQUENCE [LARGE SCALE GENOMIC DNA]</scope>
    <source>
        <strain evidence="2 3">DSM 45791</strain>
    </source>
</reference>
<keyword evidence="1" id="KW-0732">Signal</keyword>
<evidence type="ECO:0000256" key="1">
    <source>
        <dbReference type="SAM" id="SignalP"/>
    </source>
</evidence>
<dbReference type="Proteomes" id="UP000256269">
    <property type="component" value="Unassembled WGS sequence"/>
</dbReference>
<comment type="caution">
    <text evidence="2">The sequence shown here is derived from an EMBL/GenBank/DDBJ whole genome shotgun (WGS) entry which is preliminary data.</text>
</comment>
<dbReference type="AlphaFoldDB" id="A0A3E0H4R6"/>
<dbReference type="EMBL" id="QUNO01000014">
    <property type="protein sequence ID" value="REH38101.1"/>
    <property type="molecule type" value="Genomic_DNA"/>
</dbReference>
<evidence type="ECO:0008006" key="4">
    <source>
        <dbReference type="Google" id="ProtNLM"/>
    </source>
</evidence>
<feature type="chain" id="PRO_5017664747" description="Peptidase inhibitor family I36" evidence="1">
    <location>
        <begin position="27"/>
        <end position="193"/>
    </location>
</feature>
<accession>A0A3E0H4R6</accession>
<name>A0A3E0H4R6_9PSEU</name>
<keyword evidence="3" id="KW-1185">Reference proteome</keyword>
<feature type="signal peptide" evidence="1">
    <location>
        <begin position="1"/>
        <end position="26"/>
    </location>
</feature>